<evidence type="ECO:0000259" key="1">
    <source>
        <dbReference type="Pfam" id="PF12697"/>
    </source>
</evidence>
<evidence type="ECO:0000313" key="2">
    <source>
        <dbReference type="EMBL" id="GAB95778.1"/>
    </source>
</evidence>
<name>K6VHU5_9MICO</name>
<reference evidence="2 3" key="1">
    <citation type="submission" date="2012-08" db="EMBL/GenBank/DDBJ databases">
        <title>Whole genome shotgun sequence of Kineosphaera limosa NBRC 100340.</title>
        <authorList>
            <person name="Yoshida I."/>
            <person name="Isaki S."/>
            <person name="Hosoyama A."/>
            <person name="Tsuchikane K."/>
            <person name="Katsumata H."/>
            <person name="Ando Y."/>
            <person name="Ohji S."/>
            <person name="Hamada M."/>
            <person name="Tamura T."/>
            <person name="Yamazoe A."/>
            <person name="Yamazaki S."/>
            <person name="Fujita N."/>
        </authorList>
    </citation>
    <scope>NUCLEOTIDE SEQUENCE [LARGE SCALE GENOMIC DNA]</scope>
    <source>
        <strain evidence="2 3">NBRC 100340</strain>
    </source>
</reference>
<dbReference type="eggNOG" id="COG0596">
    <property type="taxonomic scope" value="Bacteria"/>
</dbReference>
<gene>
    <name evidence="2" type="ORF">KILIM_026_00490</name>
</gene>
<dbReference type="Pfam" id="PF12697">
    <property type="entry name" value="Abhydrolase_6"/>
    <property type="match status" value="1"/>
</dbReference>
<dbReference type="AlphaFoldDB" id="K6VHU5"/>
<dbReference type="STRING" id="1184609.KILIM_026_00490"/>
<dbReference type="InterPro" id="IPR029058">
    <property type="entry name" value="AB_hydrolase_fold"/>
</dbReference>
<keyword evidence="3" id="KW-1185">Reference proteome</keyword>
<dbReference type="EMBL" id="BAHD01000026">
    <property type="protein sequence ID" value="GAB95778.1"/>
    <property type="molecule type" value="Genomic_DNA"/>
</dbReference>
<dbReference type="Gene3D" id="3.40.50.1820">
    <property type="entry name" value="alpha/beta hydrolase"/>
    <property type="match status" value="1"/>
</dbReference>
<feature type="domain" description="AB hydrolase-1" evidence="1">
    <location>
        <begin position="2"/>
        <end position="247"/>
    </location>
</feature>
<evidence type="ECO:0000313" key="3">
    <source>
        <dbReference type="Proteomes" id="UP000008366"/>
    </source>
</evidence>
<organism evidence="2 3">
    <name type="scientific">Kineosphaera limosa NBRC 100340</name>
    <dbReference type="NCBI Taxonomy" id="1184609"/>
    <lineage>
        <taxon>Bacteria</taxon>
        <taxon>Bacillati</taxon>
        <taxon>Actinomycetota</taxon>
        <taxon>Actinomycetes</taxon>
        <taxon>Micrococcales</taxon>
        <taxon>Dermatophilaceae</taxon>
        <taxon>Kineosphaera</taxon>
    </lineage>
</organism>
<protein>
    <recommendedName>
        <fullName evidence="1">AB hydrolase-1 domain-containing protein</fullName>
    </recommendedName>
</protein>
<dbReference type="InterPro" id="IPR000073">
    <property type="entry name" value="AB_hydrolase_1"/>
</dbReference>
<dbReference type="PANTHER" id="PTHR43433">
    <property type="entry name" value="HYDROLASE, ALPHA/BETA FOLD FAMILY PROTEIN"/>
    <property type="match status" value="1"/>
</dbReference>
<dbReference type="InterPro" id="IPR050471">
    <property type="entry name" value="AB_hydrolase"/>
</dbReference>
<accession>K6VHU5</accession>
<dbReference type="Proteomes" id="UP000008366">
    <property type="component" value="Unassembled WGS sequence"/>
</dbReference>
<comment type="caution">
    <text evidence="2">The sequence shown here is derived from an EMBL/GenBank/DDBJ whole genome shotgun (WGS) entry which is preliminary data.</text>
</comment>
<sequence>MVFEAGLGFSGRYWGPVQEALARLAPQVRTLAYDRAGLGESTPDAQPRDPARLTDDLDHLIDAHPHRRLVLVGHSWGGPIVRLVAARRLARGLPPTGLALIDASDERADLYFGAAATVGDALYTAVLPVLGRLGLLRPVFGALASGLPEPYRTATVAASSTPSAARATAAENRHIQPGLAALRRHPPALPGVPTVVVSGGRAGPLERRSRRQLNEAHAATAAAHDGRHVVTPRSGHLVPITEPDLVAGVVLELLQAGE</sequence>
<dbReference type="SUPFAM" id="SSF53474">
    <property type="entry name" value="alpha/beta-Hydrolases"/>
    <property type="match status" value="1"/>
</dbReference>
<dbReference type="PANTHER" id="PTHR43433:SF5">
    <property type="entry name" value="AB HYDROLASE-1 DOMAIN-CONTAINING PROTEIN"/>
    <property type="match status" value="1"/>
</dbReference>
<dbReference type="GO" id="GO:0003824">
    <property type="term" value="F:catalytic activity"/>
    <property type="evidence" value="ECO:0007669"/>
    <property type="project" value="UniProtKB-ARBA"/>
</dbReference>
<proteinExistence type="predicted"/>